<dbReference type="SUPFAM" id="SSF81383">
    <property type="entry name" value="F-box domain"/>
    <property type="match status" value="1"/>
</dbReference>
<reference evidence="1" key="1">
    <citation type="submission" date="2021-06" db="EMBL/GenBank/DDBJ databases">
        <authorList>
            <person name="Kallberg Y."/>
            <person name="Tangrot J."/>
            <person name="Rosling A."/>
        </authorList>
    </citation>
    <scope>NUCLEOTIDE SEQUENCE</scope>
    <source>
        <strain evidence="1">BR232B</strain>
    </source>
</reference>
<evidence type="ECO:0000313" key="1">
    <source>
        <dbReference type="EMBL" id="CAG8638339.1"/>
    </source>
</evidence>
<dbReference type="InterPro" id="IPR036047">
    <property type="entry name" value="F-box-like_dom_sf"/>
</dbReference>
<dbReference type="Proteomes" id="UP000789739">
    <property type="component" value="Unassembled WGS sequence"/>
</dbReference>
<comment type="caution">
    <text evidence="1">The sequence shown here is derived from an EMBL/GenBank/DDBJ whole genome shotgun (WGS) entry which is preliminary data.</text>
</comment>
<organism evidence="1 2">
    <name type="scientific">Paraglomus brasilianum</name>
    <dbReference type="NCBI Taxonomy" id="144538"/>
    <lineage>
        <taxon>Eukaryota</taxon>
        <taxon>Fungi</taxon>
        <taxon>Fungi incertae sedis</taxon>
        <taxon>Mucoromycota</taxon>
        <taxon>Glomeromycotina</taxon>
        <taxon>Glomeromycetes</taxon>
        <taxon>Paraglomerales</taxon>
        <taxon>Paraglomeraceae</taxon>
        <taxon>Paraglomus</taxon>
    </lineage>
</organism>
<keyword evidence="2" id="KW-1185">Reference proteome</keyword>
<dbReference type="AlphaFoldDB" id="A0A9N9H0H1"/>
<accession>A0A9N9H0H1</accession>
<dbReference type="OrthoDB" id="270318at2759"/>
<evidence type="ECO:0000313" key="2">
    <source>
        <dbReference type="Proteomes" id="UP000789739"/>
    </source>
</evidence>
<proteinExistence type="predicted"/>
<dbReference type="EMBL" id="CAJVPI010002207">
    <property type="protein sequence ID" value="CAG8638339.1"/>
    <property type="molecule type" value="Genomic_DNA"/>
</dbReference>
<sequence>MNRIWINKLPVELKVEIASYLEKPYLLGCCSREWYSVVNSPHTKYRWLLNKYGRVHALFHAVRIGEPLLNISVIELVLKNSLISRYLVQRLKLVYGKHCLWGNNISNNVYERIINFKEGYRNDNHNDMHSIRQVLKKGENENDIKTIIEVYGFAPFPPKPTFRTYIFENFAKYEDNLPQNGYATASELKVVAKAIIAYPDLLNIWRKIGQAVAEKLCNLQSIGFPLTDTLIGNALLLLFKRRLIDVGESLIEGFSIARKMPKTDVLEMCLIDLLDLSRILEQSDALNYIINSINDPEKQILSAFEKYSIVEGDNNPTQSRTFLKYSPVLYQYMLRFGAKSPVVKYLMKEIIIVHTQLADTENANKLRDADTILDEYYAANVPFDRSLLPLFKECLRGKPISYLFEGYLPELFGSEVPQPFMTFQIPEVDVLTSSTQTKELQRLWLEDIQKCIRSDELVNSEFKRQITNFFTLYGISIPF</sequence>
<gene>
    <name evidence="1" type="ORF">PBRASI_LOCUS9630</name>
</gene>
<name>A0A9N9H0H1_9GLOM</name>
<protein>
    <submittedName>
        <fullName evidence="1">11093_t:CDS:1</fullName>
    </submittedName>
</protein>